<evidence type="ECO:0008006" key="10">
    <source>
        <dbReference type="Google" id="ProtNLM"/>
    </source>
</evidence>
<feature type="compositionally biased region" description="Acidic residues" evidence="7">
    <location>
        <begin position="164"/>
        <end position="173"/>
    </location>
</feature>
<gene>
    <name evidence="8" type="ORF">N7456_003940</name>
</gene>
<protein>
    <recommendedName>
        <fullName evidence="10">Ribosome biogenesis protein Alb1</fullName>
    </recommendedName>
</protein>
<dbReference type="EMBL" id="JAPQKH010000003">
    <property type="protein sequence ID" value="KAJ5107265.1"/>
    <property type="molecule type" value="Genomic_DNA"/>
</dbReference>
<keyword evidence="3" id="KW-0813">Transport</keyword>
<evidence type="ECO:0000256" key="5">
    <source>
        <dbReference type="ARBA" id="ARBA00022517"/>
    </source>
</evidence>
<keyword evidence="5" id="KW-0690">Ribosome biogenesis</keyword>
<evidence type="ECO:0000256" key="4">
    <source>
        <dbReference type="ARBA" id="ARBA00022490"/>
    </source>
</evidence>
<name>A0A9W9KI22_9EURO</name>
<feature type="compositionally biased region" description="Acidic residues" evidence="7">
    <location>
        <begin position="124"/>
        <end position="139"/>
    </location>
</feature>
<comment type="subcellular location">
    <subcellularLocation>
        <location evidence="2">Cytoplasm</location>
    </subcellularLocation>
    <subcellularLocation>
        <location evidence="1">Nucleus</location>
    </subcellularLocation>
</comment>
<dbReference type="GO" id="GO:0000055">
    <property type="term" value="P:ribosomal large subunit export from nucleus"/>
    <property type="evidence" value="ECO:0007669"/>
    <property type="project" value="TreeGrafter"/>
</dbReference>
<evidence type="ECO:0000256" key="7">
    <source>
        <dbReference type="SAM" id="MobiDB-lite"/>
    </source>
</evidence>
<organism evidence="8 9">
    <name type="scientific">Penicillium angulare</name>
    <dbReference type="NCBI Taxonomy" id="116970"/>
    <lineage>
        <taxon>Eukaryota</taxon>
        <taxon>Fungi</taxon>
        <taxon>Dikarya</taxon>
        <taxon>Ascomycota</taxon>
        <taxon>Pezizomycotina</taxon>
        <taxon>Eurotiomycetes</taxon>
        <taxon>Eurotiomycetidae</taxon>
        <taxon>Eurotiales</taxon>
        <taxon>Aspergillaceae</taxon>
        <taxon>Penicillium</taxon>
    </lineage>
</organism>
<feature type="region of interest" description="Disordered" evidence="7">
    <location>
        <begin position="1"/>
        <end position="78"/>
    </location>
</feature>
<dbReference type="AlphaFoldDB" id="A0A9W9KI22"/>
<evidence type="ECO:0000256" key="1">
    <source>
        <dbReference type="ARBA" id="ARBA00004123"/>
    </source>
</evidence>
<reference evidence="8" key="1">
    <citation type="submission" date="2022-11" db="EMBL/GenBank/DDBJ databases">
        <authorList>
            <person name="Petersen C."/>
        </authorList>
    </citation>
    <scope>NUCLEOTIDE SEQUENCE</scope>
    <source>
        <strain evidence="8">IBT 30069</strain>
    </source>
</reference>
<feature type="compositionally biased region" description="Basic residues" evidence="7">
    <location>
        <begin position="55"/>
        <end position="72"/>
    </location>
</feature>
<dbReference type="OrthoDB" id="5304887at2759"/>
<keyword evidence="4" id="KW-0963">Cytoplasm</keyword>
<keyword evidence="9" id="KW-1185">Reference proteome</keyword>
<evidence type="ECO:0000256" key="3">
    <source>
        <dbReference type="ARBA" id="ARBA00022448"/>
    </source>
</evidence>
<dbReference type="GO" id="GO:0005730">
    <property type="term" value="C:nucleolus"/>
    <property type="evidence" value="ECO:0007669"/>
    <property type="project" value="TreeGrafter"/>
</dbReference>
<dbReference type="Pfam" id="PF09135">
    <property type="entry name" value="Alb1"/>
    <property type="match status" value="1"/>
</dbReference>
<feature type="region of interest" description="Disordered" evidence="7">
    <location>
        <begin position="118"/>
        <end position="173"/>
    </location>
</feature>
<reference evidence="8" key="2">
    <citation type="journal article" date="2023" name="IMA Fungus">
        <title>Comparative genomic study of the Penicillium genus elucidates a diverse pangenome and 15 lateral gene transfer events.</title>
        <authorList>
            <person name="Petersen C."/>
            <person name="Sorensen T."/>
            <person name="Nielsen M.R."/>
            <person name="Sondergaard T.E."/>
            <person name="Sorensen J.L."/>
            <person name="Fitzpatrick D.A."/>
            <person name="Frisvad J.C."/>
            <person name="Nielsen K.L."/>
        </authorList>
    </citation>
    <scope>NUCLEOTIDE SEQUENCE</scope>
    <source>
        <strain evidence="8">IBT 30069</strain>
    </source>
</reference>
<evidence type="ECO:0000256" key="2">
    <source>
        <dbReference type="ARBA" id="ARBA00004496"/>
    </source>
</evidence>
<dbReference type="InterPro" id="IPR053278">
    <property type="entry name" value="Pre-60S_factor_ECM1"/>
</dbReference>
<comment type="caution">
    <text evidence="8">The sequence shown here is derived from an EMBL/GenBank/DDBJ whole genome shotgun (WGS) entry which is preliminary data.</text>
</comment>
<dbReference type="Proteomes" id="UP001149165">
    <property type="component" value="Unassembled WGS sequence"/>
</dbReference>
<evidence type="ECO:0000256" key="6">
    <source>
        <dbReference type="ARBA" id="ARBA00023242"/>
    </source>
</evidence>
<evidence type="ECO:0000313" key="9">
    <source>
        <dbReference type="Proteomes" id="UP001149165"/>
    </source>
</evidence>
<dbReference type="InterPro" id="IPR022784">
    <property type="entry name" value="Ribosome_bgen_Alb1"/>
</dbReference>
<keyword evidence="6" id="KW-0539">Nucleus</keyword>
<sequence>MAKSKPRAPNTRAARRAASPSLDVDRSLTSAPRAESPTVQRPSILADRASSGIQKKQKHNQKKMSRAQRLRQQKGMDRAEAVLDQLEIKKSKSVGREKTVKARRAEWEDLNKKAARFAALQQDDAAEDDDDEDNDEMTEDTAPAQVKPNPFAAHSTNVTAEDPALIDEDDEIT</sequence>
<dbReference type="GO" id="GO:0005737">
    <property type="term" value="C:cytoplasm"/>
    <property type="evidence" value="ECO:0007669"/>
    <property type="project" value="UniProtKB-SubCell"/>
</dbReference>
<dbReference type="PANTHER" id="PTHR28280:SF1">
    <property type="entry name" value="SHUTTLING PRE-60S FACTOR ECM1"/>
    <property type="match status" value="1"/>
</dbReference>
<dbReference type="GO" id="GO:0030687">
    <property type="term" value="C:preribosome, large subunit precursor"/>
    <property type="evidence" value="ECO:0007669"/>
    <property type="project" value="TreeGrafter"/>
</dbReference>
<dbReference type="PANTHER" id="PTHR28280">
    <property type="entry name" value="SHUTTLING PRE-60S FACTOR ECM1"/>
    <property type="match status" value="1"/>
</dbReference>
<proteinExistence type="predicted"/>
<accession>A0A9W9KI22</accession>
<evidence type="ECO:0000313" key="8">
    <source>
        <dbReference type="EMBL" id="KAJ5107265.1"/>
    </source>
</evidence>